<sequence>MTSEQRAGGAASRPAVQTLHAGKLCQRQIHAGLDLARRCSQPGCCAAGTTTPNKIYSRVFKGSCVGEVCCGEGVVHGDTLHGAWVHTPREALTRSCTNGCVYAQVSPAAASTLAASSSAVSDVEHFCLQDFK</sequence>
<gene>
    <name evidence="1" type="ORF">E2C01_005429</name>
</gene>
<proteinExistence type="predicted"/>
<dbReference type="EMBL" id="VSRR010000232">
    <property type="protein sequence ID" value="MPC12724.1"/>
    <property type="molecule type" value="Genomic_DNA"/>
</dbReference>
<evidence type="ECO:0000313" key="2">
    <source>
        <dbReference type="Proteomes" id="UP000324222"/>
    </source>
</evidence>
<name>A0A5B7CVI7_PORTR</name>
<evidence type="ECO:0000313" key="1">
    <source>
        <dbReference type="EMBL" id="MPC12724.1"/>
    </source>
</evidence>
<accession>A0A5B7CVI7</accession>
<protein>
    <submittedName>
        <fullName evidence="1">Uncharacterized protein</fullName>
    </submittedName>
</protein>
<keyword evidence="2" id="KW-1185">Reference proteome</keyword>
<organism evidence="1 2">
    <name type="scientific">Portunus trituberculatus</name>
    <name type="common">Swimming crab</name>
    <name type="synonym">Neptunus trituberculatus</name>
    <dbReference type="NCBI Taxonomy" id="210409"/>
    <lineage>
        <taxon>Eukaryota</taxon>
        <taxon>Metazoa</taxon>
        <taxon>Ecdysozoa</taxon>
        <taxon>Arthropoda</taxon>
        <taxon>Crustacea</taxon>
        <taxon>Multicrustacea</taxon>
        <taxon>Malacostraca</taxon>
        <taxon>Eumalacostraca</taxon>
        <taxon>Eucarida</taxon>
        <taxon>Decapoda</taxon>
        <taxon>Pleocyemata</taxon>
        <taxon>Brachyura</taxon>
        <taxon>Eubrachyura</taxon>
        <taxon>Portunoidea</taxon>
        <taxon>Portunidae</taxon>
        <taxon>Portuninae</taxon>
        <taxon>Portunus</taxon>
    </lineage>
</organism>
<dbReference type="AlphaFoldDB" id="A0A5B7CVI7"/>
<dbReference type="Proteomes" id="UP000324222">
    <property type="component" value="Unassembled WGS sequence"/>
</dbReference>
<comment type="caution">
    <text evidence="1">The sequence shown here is derived from an EMBL/GenBank/DDBJ whole genome shotgun (WGS) entry which is preliminary data.</text>
</comment>
<reference evidence="1 2" key="1">
    <citation type="submission" date="2019-05" db="EMBL/GenBank/DDBJ databases">
        <title>Another draft genome of Portunus trituberculatus and its Hox gene families provides insights of decapod evolution.</title>
        <authorList>
            <person name="Jeong J.-H."/>
            <person name="Song I."/>
            <person name="Kim S."/>
            <person name="Choi T."/>
            <person name="Kim D."/>
            <person name="Ryu S."/>
            <person name="Kim W."/>
        </authorList>
    </citation>
    <scope>NUCLEOTIDE SEQUENCE [LARGE SCALE GENOMIC DNA]</scope>
    <source>
        <tissue evidence="1">Muscle</tissue>
    </source>
</reference>